<dbReference type="Proteomes" id="UP001156706">
    <property type="component" value="Unassembled WGS sequence"/>
</dbReference>
<dbReference type="PANTHER" id="PTHR35936:SF6">
    <property type="entry name" value="AMINO ACID ABC TRANSPORTER SUBSTRATE-BINDING PAAT FAMILY PROTEIN"/>
    <property type="match status" value="1"/>
</dbReference>
<organism evidence="4 5">
    <name type="scientific">Chitinimonas prasina</name>
    <dbReference type="NCBI Taxonomy" id="1434937"/>
    <lineage>
        <taxon>Bacteria</taxon>
        <taxon>Pseudomonadati</taxon>
        <taxon>Pseudomonadota</taxon>
        <taxon>Betaproteobacteria</taxon>
        <taxon>Neisseriales</taxon>
        <taxon>Chitinibacteraceae</taxon>
        <taxon>Chitinimonas</taxon>
    </lineage>
</organism>
<evidence type="ECO:0000256" key="1">
    <source>
        <dbReference type="ARBA" id="ARBA00022729"/>
    </source>
</evidence>
<evidence type="ECO:0000313" key="5">
    <source>
        <dbReference type="Proteomes" id="UP001156706"/>
    </source>
</evidence>
<evidence type="ECO:0000259" key="3">
    <source>
        <dbReference type="SMART" id="SM00062"/>
    </source>
</evidence>
<dbReference type="InterPro" id="IPR001638">
    <property type="entry name" value="Solute-binding_3/MltF_N"/>
</dbReference>
<dbReference type="SUPFAM" id="SSF53850">
    <property type="entry name" value="Periplasmic binding protein-like II"/>
    <property type="match status" value="1"/>
</dbReference>
<dbReference type="Gene3D" id="3.40.190.10">
    <property type="entry name" value="Periplasmic binding protein-like II"/>
    <property type="match status" value="2"/>
</dbReference>
<proteinExistence type="predicted"/>
<evidence type="ECO:0000256" key="2">
    <source>
        <dbReference type="SAM" id="SignalP"/>
    </source>
</evidence>
<feature type="signal peptide" evidence="2">
    <location>
        <begin position="1"/>
        <end position="33"/>
    </location>
</feature>
<sequence>MTGRYLPRVDTRATVHSLCLLAGLLLAAMPALAADEPCKQLLISGNPEYPPYLWRDPADESRLIGANAEMMQLLSKEIGVPVSVKYAGPWGRVQEETRHGKVDMIAGAFFTLPRLEYMDYFQPPIATTRTVIWTQDTKGIKYRKWSDLSRLKGITVINNSFGEAFDTYAKKHLDIYKVASVESALKMLGLGRADYVIYEEAPGLAYAAKLGVRGLKAATVPITNEDLFLTLSHKSVCNTGEMRGRIARAMHKLAQDKVMEELLARNIQLWRKQAD</sequence>
<comment type="caution">
    <text evidence="4">The sequence shown here is derived from an EMBL/GenBank/DDBJ whole genome shotgun (WGS) entry which is preliminary data.</text>
</comment>
<protein>
    <recommendedName>
        <fullName evidence="3">Solute-binding protein family 3/N-terminal domain-containing protein</fullName>
    </recommendedName>
</protein>
<accession>A0ABQ5Y8U7</accession>
<feature type="domain" description="Solute-binding protein family 3/N-terminal" evidence="3">
    <location>
        <begin position="40"/>
        <end position="269"/>
    </location>
</feature>
<dbReference type="Pfam" id="PF00497">
    <property type="entry name" value="SBP_bac_3"/>
    <property type="match status" value="1"/>
</dbReference>
<reference evidence="5" key="1">
    <citation type="journal article" date="2019" name="Int. J. Syst. Evol. Microbiol.">
        <title>The Global Catalogue of Microorganisms (GCM) 10K type strain sequencing project: providing services to taxonomists for standard genome sequencing and annotation.</title>
        <authorList>
            <consortium name="The Broad Institute Genomics Platform"/>
            <consortium name="The Broad Institute Genome Sequencing Center for Infectious Disease"/>
            <person name="Wu L."/>
            <person name="Ma J."/>
        </authorList>
    </citation>
    <scope>NUCLEOTIDE SEQUENCE [LARGE SCALE GENOMIC DNA]</scope>
    <source>
        <strain evidence="5">NBRC 110044</strain>
    </source>
</reference>
<feature type="chain" id="PRO_5045436717" description="Solute-binding protein family 3/N-terminal domain-containing protein" evidence="2">
    <location>
        <begin position="34"/>
        <end position="275"/>
    </location>
</feature>
<evidence type="ECO:0000313" key="4">
    <source>
        <dbReference type="EMBL" id="GLR11346.1"/>
    </source>
</evidence>
<keyword evidence="5" id="KW-1185">Reference proteome</keyword>
<dbReference type="EMBL" id="BSOG01000001">
    <property type="protein sequence ID" value="GLR11346.1"/>
    <property type="molecule type" value="Genomic_DNA"/>
</dbReference>
<dbReference type="PANTHER" id="PTHR35936">
    <property type="entry name" value="MEMBRANE-BOUND LYTIC MUREIN TRANSGLYCOSYLASE F"/>
    <property type="match status" value="1"/>
</dbReference>
<keyword evidence="1 2" id="KW-0732">Signal</keyword>
<gene>
    <name evidence="4" type="ORF">GCM10007907_01360</name>
</gene>
<name>A0ABQ5Y8U7_9NEIS</name>
<dbReference type="RefSeq" id="WP_284194509.1">
    <property type="nucleotide sequence ID" value="NZ_BSOG01000001.1"/>
</dbReference>
<dbReference type="SMART" id="SM00062">
    <property type="entry name" value="PBPb"/>
    <property type="match status" value="1"/>
</dbReference>